<organism evidence="1 2">
    <name type="scientific">Shewanella inventionis</name>
    <dbReference type="NCBI Taxonomy" id="1738770"/>
    <lineage>
        <taxon>Bacteria</taxon>
        <taxon>Pseudomonadati</taxon>
        <taxon>Pseudomonadota</taxon>
        <taxon>Gammaproteobacteria</taxon>
        <taxon>Alteromonadales</taxon>
        <taxon>Shewanellaceae</taxon>
        <taxon>Shewanella</taxon>
    </lineage>
</organism>
<gene>
    <name evidence="1" type="ORF">GCM10011607_12550</name>
</gene>
<protein>
    <submittedName>
        <fullName evidence="1">Uncharacterized protein</fullName>
    </submittedName>
</protein>
<accession>A0ABQ1IYD9</accession>
<evidence type="ECO:0000313" key="1">
    <source>
        <dbReference type="EMBL" id="GGB53478.1"/>
    </source>
</evidence>
<name>A0ABQ1IYD9_9GAMM</name>
<dbReference type="RefSeq" id="WP_188738112.1">
    <property type="nucleotide sequence ID" value="NZ_BMII01000008.1"/>
</dbReference>
<sequence>MGILNDWMAAFSPSKKSVNFNKQLSLSAACESKLNFANDDVQYLLRTLDVDQVLEYMKKLAKSENFEVFDIHSTTNPKYYYRTESYRSTNRSTESGISGWKQLFNDDFVFTSRKTNGHNPDTNNVPISNAQKNGIFRAFYFYDNLADPVYKVTDSIYACHDMGVAVITRFNVKDPVLKNAPHFMDVTQNLKGCRYLVPKSDELIDSTIQRRNIDFAFLNYWFPLNDERVRNAMNLLINKFPIPSHDEIRSYLSHNEYKNPSNVLSI</sequence>
<reference evidence="2" key="1">
    <citation type="journal article" date="2019" name="Int. J. Syst. Evol. Microbiol.">
        <title>The Global Catalogue of Microorganisms (GCM) 10K type strain sequencing project: providing services to taxonomists for standard genome sequencing and annotation.</title>
        <authorList>
            <consortium name="The Broad Institute Genomics Platform"/>
            <consortium name="The Broad Institute Genome Sequencing Center for Infectious Disease"/>
            <person name="Wu L."/>
            <person name="Ma J."/>
        </authorList>
    </citation>
    <scope>NUCLEOTIDE SEQUENCE [LARGE SCALE GENOMIC DNA]</scope>
    <source>
        <strain evidence="2">CGMCC 1.15339</strain>
    </source>
</reference>
<proteinExistence type="predicted"/>
<dbReference type="Proteomes" id="UP000617555">
    <property type="component" value="Unassembled WGS sequence"/>
</dbReference>
<comment type="caution">
    <text evidence="1">The sequence shown here is derived from an EMBL/GenBank/DDBJ whole genome shotgun (WGS) entry which is preliminary data.</text>
</comment>
<evidence type="ECO:0000313" key="2">
    <source>
        <dbReference type="Proteomes" id="UP000617555"/>
    </source>
</evidence>
<keyword evidence="2" id="KW-1185">Reference proteome</keyword>
<dbReference type="EMBL" id="BMII01000008">
    <property type="protein sequence ID" value="GGB53478.1"/>
    <property type="molecule type" value="Genomic_DNA"/>
</dbReference>